<evidence type="ECO:0000313" key="1">
    <source>
        <dbReference type="EMBL" id="NEN77442.1"/>
    </source>
</evidence>
<dbReference type="RefSeq" id="WP_163770805.1">
    <property type="nucleotide sequence ID" value="NZ_JAAGXA010000002.1"/>
</dbReference>
<dbReference type="AlphaFoldDB" id="A0A6P0HFF3"/>
<name>A0A6P0HFF3_9ACTN</name>
<evidence type="ECO:0000313" key="2">
    <source>
        <dbReference type="Proteomes" id="UP000468687"/>
    </source>
</evidence>
<dbReference type="EMBL" id="JAAGXA010000002">
    <property type="protein sequence ID" value="NEN77442.1"/>
    <property type="molecule type" value="Genomic_DNA"/>
</dbReference>
<dbReference type="Proteomes" id="UP000468687">
    <property type="component" value="Unassembled WGS sequence"/>
</dbReference>
<protein>
    <submittedName>
        <fullName evidence="1">Uncharacterized protein</fullName>
    </submittedName>
</protein>
<proteinExistence type="predicted"/>
<reference evidence="1 2" key="1">
    <citation type="journal article" date="2014" name="Int. J. Syst. Evol. Microbiol.">
        <title>Nocardioides zeae sp. nov., isolated from the stem of Zea mays.</title>
        <authorList>
            <person name="Glaeser S.P."/>
            <person name="McInroy J.A."/>
            <person name="Busse H.J."/>
            <person name="Kampfer P."/>
        </authorList>
    </citation>
    <scope>NUCLEOTIDE SEQUENCE [LARGE SCALE GENOMIC DNA]</scope>
    <source>
        <strain evidence="1 2">JCM 30728</strain>
    </source>
</reference>
<organism evidence="1 2">
    <name type="scientific">Nocardioides zeae</name>
    <dbReference type="NCBI Taxonomy" id="1457234"/>
    <lineage>
        <taxon>Bacteria</taxon>
        <taxon>Bacillati</taxon>
        <taxon>Actinomycetota</taxon>
        <taxon>Actinomycetes</taxon>
        <taxon>Propionibacteriales</taxon>
        <taxon>Nocardioidaceae</taxon>
        <taxon>Nocardioides</taxon>
    </lineage>
</organism>
<gene>
    <name evidence="1" type="ORF">G3T38_04035</name>
</gene>
<comment type="caution">
    <text evidence="1">The sequence shown here is derived from an EMBL/GenBank/DDBJ whole genome shotgun (WGS) entry which is preliminary data.</text>
</comment>
<accession>A0A6P0HFF3</accession>
<sequence>MTAPALTRLVTLVVTPDAGPADLPGDLPDVVGAVAVDDLLLPTVRDHAPGLPVTVVGTGGAAQVAGPLGLAARAGLVLAGVRTTLRDAADPAGNVRRVLAALDPLRDDGTLPDDVPVTVVLPTGVGGYGAEAALDEIGNADLVVGLDATRPEVWTALVDAALDREVATETVRGDRDPVAVLAAVRACLDGEPDLAARLLTGDAADAWAAFDAATLERTRRWCRRVDVPAQRLDERAAACAALAD</sequence>
<keyword evidence="2" id="KW-1185">Reference proteome</keyword>